<dbReference type="Gene3D" id="3.30.40.10">
    <property type="entry name" value="Zinc/RING finger domain, C3HC4 (zinc finger)"/>
    <property type="match status" value="1"/>
</dbReference>
<dbReference type="GO" id="GO:0043066">
    <property type="term" value="P:negative regulation of apoptotic process"/>
    <property type="evidence" value="ECO:0007669"/>
    <property type="project" value="TreeGrafter"/>
</dbReference>
<dbReference type="Gene3D" id="1.10.1170.10">
    <property type="entry name" value="Inhibitor Of Apoptosis Protein (2mihbC-IAP-1), Chain A"/>
    <property type="match status" value="1"/>
</dbReference>
<reference evidence="10" key="1">
    <citation type="submission" date="2013-02" db="EMBL/GenBank/DDBJ databases">
        <authorList>
            <person name="Hughes D."/>
        </authorList>
    </citation>
    <scope>NUCLEOTIDE SEQUENCE</scope>
    <source>
        <strain>Durham</strain>
        <strain evidence="10">NC isolate 2 -- Noor lab</strain>
    </source>
</reference>
<feature type="region of interest" description="Disordered" evidence="7">
    <location>
        <begin position="48"/>
        <end position="75"/>
    </location>
</feature>
<proteinExistence type="inferred from homology"/>
<evidence type="ECO:0000259" key="8">
    <source>
        <dbReference type="PROSITE" id="PS50089"/>
    </source>
</evidence>
<evidence type="ECO:0000313" key="9">
    <source>
        <dbReference type="EnsemblMetazoa" id="MESCA009096-PA"/>
    </source>
</evidence>
<feature type="region of interest" description="Disordered" evidence="7">
    <location>
        <begin position="186"/>
        <end position="217"/>
    </location>
</feature>
<evidence type="ECO:0000256" key="3">
    <source>
        <dbReference type="ARBA" id="ARBA00022723"/>
    </source>
</evidence>
<dbReference type="PROSITE" id="PS01282">
    <property type="entry name" value="BIR_REPEAT_1"/>
    <property type="match status" value="1"/>
</dbReference>
<keyword evidence="2" id="KW-0053">Apoptosis</keyword>
<sequence length="282" mass="31178">CPLLRRRHTDNVPLDPESLNRALPPTSYDVCGSNDSLMVPPAVVTPVDTQSSGVVSEDVPPSTATQSSSTSTYYPDHPEFAIKSARLRTFAQWPRHMKQTPEELSSAGFFYTLVGDRVKCFSCGGGLKDWDDGDDPWEQHALWLSNCNYLKVMKGEAYIASVKEKYRSQQEQTTATTDVETMMASTSSVSTTTVSEQSLPSSSVAEETMINDPKSRLSNSIESETIKSVTEDRLCKICYTEEYNTLFIPCGHVVACANCAMSVTKCPLCRQPFTNVVRAYFS</sequence>
<evidence type="ECO:0000256" key="4">
    <source>
        <dbReference type="ARBA" id="ARBA00022771"/>
    </source>
</evidence>
<feature type="compositionally biased region" description="Low complexity" evidence="7">
    <location>
        <begin position="186"/>
        <end position="195"/>
    </location>
</feature>
<dbReference type="FunFam" id="1.10.1170.10:FF:000003">
    <property type="entry name" value="E3 ubiquitin-protein ligase XIAP"/>
    <property type="match status" value="1"/>
</dbReference>
<organism evidence="9 10">
    <name type="scientific">Megaselia scalaris</name>
    <name type="common">Humpbacked fly</name>
    <name type="synonym">Phora scalaris</name>
    <dbReference type="NCBI Taxonomy" id="36166"/>
    <lineage>
        <taxon>Eukaryota</taxon>
        <taxon>Metazoa</taxon>
        <taxon>Ecdysozoa</taxon>
        <taxon>Arthropoda</taxon>
        <taxon>Hexapoda</taxon>
        <taxon>Insecta</taxon>
        <taxon>Pterygota</taxon>
        <taxon>Neoptera</taxon>
        <taxon>Endopterygota</taxon>
        <taxon>Diptera</taxon>
        <taxon>Brachycera</taxon>
        <taxon>Muscomorpha</taxon>
        <taxon>Platypezoidea</taxon>
        <taxon>Phoridae</taxon>
        <taxon>Megaseliini</taxon>
        <taxon>Megaselia</taxon>
    </lineage>
</organism>
<dbReference type="GO" id="GO:0089720">
    <property type="term" value="F:caspase binding"/>
    <property type="evidence" value="ECO:0007669"/>
    <property type="project" value="UniProtKB-ARBA"/>
</dbReference>
<dbReference type="PROSITE" id="PS50143">
    <property type="entry name" value="BIR_REPEAT_2"/>
    <property type="match status" value="1"/>
</dbReference>
<dbReference type="CDD" id="cd16510">
    <property type="entry name" value="RING-HC_IAPs"/>
    <property type="match status" value="1"/>
</dbReference>
<protein>
    <recommendedName>
        <fullName evidence="8">RING-type domain-containing protein</fullName>
    </recommendedName>
</protein>
<feature type="compositionally biased region" description="Polar residues" evidence="7">
    <location>
        <begin position="196"/>
        <end position="205"/>
    </location>
</feature>
<dbReference type="GO" id="GO:0022416">
    <property type="term" value="P:chaeta development"/>
    <property type="evidence" value="ECO:0007669"/>
    <property type="project" value="UniProtKB-ARBA"/>
</dbReference>
<keyword evidence="5" id="KW-0862">Zinc</keyword>
<dbReference type="GO" id="GO:0006915">
    <property type="term" value="P:apoptotic process"/>
    <property type="evidence" value="ECO:0007669"/>
    <property type="project" value="UniProtKB-KW"/>
</dbReference>
<dbReference type="InterPro" id="IPR013083">
    <property type="entry name" value="Znf_RING/FYVE/PHD"/>
</dbReference>
<feature type="compositionally biased region" description="Low complexity" evidence="7">
    <location>
        <begin position="62"/>
        <end position="72"/>
    </location>
</feature>
<dbReference type="STRING" id="36166.T1GZ07"/>
<keyword evidence="10" id="KW-1185">Reference proteome</keyword>
<evidence type="ECO:0000256" key="1">
    <source>
        <dbReference type="ARBA" id="ARBA00006672"/>
    </source>
</evidence>
<dbReference type="EMBL" id="CAQQ02387602">
    <property type="status" value="NOT_ANNOTATED_CDS"/>
    <property type="molecule type" value="Genomic_DNA"/>
</dbReference>
<keyword evidence="4 6" id="KW-0863">Zinc-finger</keyword>
<dbReference type="GO" id="GO:0048471">
    <property type="term" value="C:perinuclear region of cytoplasm"/>
    <property type="evidence" value="ECO:0007669"/>
    <property type="project" value="UniProtKB-ARBA"/>
</dbReference>
<dbReference type="Proteomes" id="UP000015102">
    <property type="component" value="Unassembled WGS sequence"/>
</dbReference>
<dbReference type="PANTHER" id="PTHR10044">
    <property type="entry name" value="INHIBITOR OF APOPTOSIS"/>
    <property type="match status" value="1"/>
</dbReference>
<dbReference type="Pfam" id="PF00653">
    <property type="entry name" value="BIR"/>
    <property type="match status" value="1"/>
</dbReference>
<dbReference type="SMART" id="SM00184">
    <property type="entry name" value="RING"/>
    <property type="match status" value="1"/>
</dbReference>
<reference evidence="9" key="2">
    <citation type="submission" date="2015-06" db="UniProtKB">
        <authorList>
            <consortium name="EnsemblMetazoa"/>
        </authorList>
    </citation>
    <scope>IDENTIFICATION</scope>
</reference>
<evidence type="ECO:0000256" key="2">
    <source>
        <dbReference type="ARBA" id="ARBA00022703"/>
    </source>
</evidence>
<dbReference type="GO" id="GO:0031398">
    <property type="term" value="P:positive regulation of protein ubiquitination"/>
    <property type="evidence" value="ECO:0007669"/>
    <property type="project" value="TreeGrafter"/>
</dbReference>
<evidence type="ECO:0000256" key="5">
    <source>
        <dbReference type="ARBA" id="ARBA00022833"/>
    </source>
</evidence>
<dbReference type="HOGENOM" id="CLU_016347_2_1_1"/>
<dbReference type="CDD" id="cd00022">
    <property type="entry name" value="BIR"/>
    <property type="match status" value="1"/>
</dbReference>
<evidence type="ECO:0000313" key="10">
    <source>
        <dbReference type="Proteomes" id="UP000015102"/>
    </source>
</evidence>
<dbReference type="PANTHER" id="PTHR10044:SF174">
    <property type="entry name" value="DEATH-ASSOCIATED INHIBITOR OF APOPTOSIS 1"/>
    <property type="match status" value="1"/>
</dbReference>
<dbReference type="GO" id="GO:0090263">
    <property type="term" value="P:positive regulation of canonical Wnt signaling pathway"/>
    <property type="evidence" value="ECO:0007669"/>
    <property type="project" value="TreeGrafter"/>
</dbReference>
<dbReference type="OMA" id="VACANCA"/>
<dbReference type="InterPro" id="IPR001370">
    <property type="entry name" value="BIR_rpt"/>
</dbReference>
<name>T1GZ07_MEGSC</name>
<dbReference type="PROSITE" id="PS50089">
    <property type="entry name" value="ZF_RING_2"/>
    <property type="match status" value="1"/>
</dbReference>
<evidence type="ECO:0000256" key="7">
    <source>
        <dbReference type="SAM" id="MobiDB-lite"/>
    </source>
</evidence>
<dbReference type="GO" id="GO:0031625">
    <property type="term" value="F:ubiquitin protein ligase binding"/>
    <property type="evidence" value="ECO:0007669"/>
    <property type="project" value="UniProtKB-ARBA"/>
</dbReference>
<accession>T1GZ07</accession>
<dbReference type="GO" id="GO:0008270">
    <property type="term" value="F:zinc ion binding"/>
    <property type="evidence" value="ECO:0007669"/>
    <property type="project" value="UniProtKB-KW"/>
</dbReference>
<dbReference type="GO" id="GO:0043027">
    <property type="term" value="F:cysteine-type endopeptidase inhibitor activity involved in apoptotic process"/>
    <property type="evidence" value="ECO:0007669"/>
    <property type="project" value="UniProtKB-ARBA"/>
</dbReference>
<dbReference type="InterPro" id="IPR050784">
    <property type="entry name" value="IAP"/>
</dbReference>
<dbReference type="GO" id="GO:0004869">
    <property type="term" value="F:cysteine-type endopeptidase inhibitor activity"/>
    <property type="evidence" value="ECO:0007669"/>
    <property type="project" value="UniProtKB-ARBA"/>
</dbReference>
<dbReference type="GO" id="GO:0051726">
    <property type="term" value="P:regulation of cell cycle"/>
    <property type="evidence" value="ECO:0007669"/>
    <property type="project" value="TreeGrafter"/>
</dbReference>
<dbReference type="FunFam" id="3.30.40.10:FF:000184">
    <property type="entry name" value="Baculoviral IAP repeat containing 2"/>
    <property type="match status" value="1"/>
</dbReference>
<keyword evidence="3" id="KW-0479">Metal-binding</keyword>
<comment type="similarity">
    <text evidence="1">Belongs to the IAP family.</text>
</comment>
<dbReference type="EnsemblMetazoa" id="MESCA009096-RA">
    <property type="protein sequence ID" value="MESCA009096-PA"/>
    <property type="gene ID" value="MESCA009096"/>
</dbReference>
<feature type="domain" description="RING-type" evidence="8">
    <location>
        <begin position="235"/>
        <end position="270"/>
    </location>
</feature>
<dbReference type="GO" id="GO:0061630">
    <property type="term" value="F:ubiquitin protein ligase activity"/>
    <property type="evidence" value="ECO:0007669"/>
    <property type="project" value="TreeGrafter"/>
</dbReference>
<dbReference type="FunFam" id="1.10.1170.10:FF:000002">
    <property type="entry name" value="Baculoviral IAP repeat containing 7"/>
    <property type="match status" value="1"/>
</dbReference>
<dbReference type="InterPro" id="IPR001841">
    <property type="entry name" value="Znf_RING"/>
</dbReference>
<evidence type="ECO:0000256" key="6">
    <source>
        <dbReference type="PROSITE-ProRule" id="PRU00175"/>
    </source>
</evidence>
<dbReference type="GO" id="GO:0005829">
    <property type="term" value="C:cytosol"/>
    <property type="evidence" value="ECO:0007669"/>
    <property type="project" value="UniProtKB-ARBA"/>
</dbReference>
<dbReference type="GO" id="GO:0005634">
    <property type="term" value="C:nucleus"/>
    <property type="evidence" value="ECO:0007669"/>
    <property type="project" value="TreeGrafter"/>
</dbReference>
<dbReference type="Pfam" id="PF13920">
    <property type="entry name" value="zf-C3HC4_3"/>
    <property type="match status" value="1"/>
</dbReference>
<feature type="region of interest" description="Disordered" evidence="7">
    <location>
        <begin position="1"/>
        <end position="24"/>
    </location>
</feature>
<dbReference type="SUPFAM" id="SSF57924">
    <property type="entry name" value="Inhibitor of apoptosis (IAP) repeat"/>
    <property type="match status" value="1"/>
</dbReference>
<dbReference type="AlphaFoldDB" id="T1GZ07"/>
<dbReference type="GO" id="GO:0070936">
    <property type="term" value="P:protein K48-linked ubiquitination"/>
    <property type="evidence" value="ECO:0007669"/>
    <property type="project" value="UniProtKB-ARBA"/>
</dbReference>
<dbReference type="SMART" id="SM00238">
    <property type="entry name" value="BIR"/>
    <property type="match status" value="1"/>
</dbReference>